<feature type="compositionally biased region" description="Basic and acidic residues" evidence="1">
    <location>
        <begin position="77"/>
        <end position="94"/>
    </location>
</feature>
<protein>
    <submittedName>
        <fullName evidence="2">Uncharacterized protein</fullName>
    </submittedName>
</protein>
<keyword evidence="3" id="KW-1185">Reference proteome</keyword>
<sequence length="222" mass="23947">MSTSGFGDAEKLALAQELAQSFKQGSKGPHKGAPKSTQQPHHRAAQGPQAISRGPTASSHAADSAFKHGAPPPSQRRYQEHGKFSRPSLTEDGKPIINMERTSVFGAAAFEFLLRKNENSGDGATKSNAGAAQFSSATHGGPSQVIDISATSRFQSIKPDDISKGSILDRFYNIVNLDQEIKQDHQRKTRSALNVEARPFIPLNAAKKVDQSRTQTTEPLED</sequence>
<evidence type="ECO:0000256" key="1">
    <source>
        <dbReference type="SAM" id="MobiDB-lite"/>
    </source>
</evidence>
<gene>
    <name evidence="2" type="ORF">CDD81_2856</name>
</gene>
<organism evidence="2 3">
    <name type="scientific">Ophiocordyceps australis</name>
    <dbReference type="NCBI Taxonomy" id="1399860"/>
    <lineage>
        <taxon>Eukaryota</taxon>
        <taxon>Fungi</taxon>
        <taxon>Dikarya</taxon>
        <taxon>Ascomycota</taxon>
        <taxon>Pezizomycotina</taxon>
        <taxon>Sordariomycetes</taxon>
        <taxon>Hypocreomycetidae</taxon>
        <taxon>Hypocreales</taxon>
        <taxon>Ophiocordycipitaceae</taxon>
        <taxon>Ophiocordyceps</taxon>
    </lineage>
</organism>
<evidence type="ECO:0000313" key="3">
    <source>
        <dbReference type="Proteomes" id="UP000226192"/>
    </source>
</evidence>
<reference evidence="2 3" key="1">
    <citation type="submission" date="2017-06" db="EMBL/GenBank/DDBJ databases">
        <title>Ant-infecting Ophiocordyceps genomes reveal a high diversity of potential behavioral manipulation genes and a possible major role for enterotoxins.</title>
        <authorList>
            <person name="De Bekker C."/>
            <person name="Evans H.C."/>
            <person name="Brachmann A."/>
            <person name="Hughes D.P."/>
        </authorList>
    </citation>
    <scope>NUCLEOTIDE SEQUENCE [LARGE SCALE GENOMIC DNA]</scope>
    <source>
        <strain evidence="2 3">Map64</strain>
    </source>
</reference>
<feature type="region of interest" description="Disordered" evidence="1">
    <location>
        <begin position="17"/>
        <end position="96"/>
    </location>
</feature>
<evidence type="ECO:0000313" key="2">
    <source>
        <dbReference type="EMBL" id="PHH59568.1"/>
    </source>
</evidence>
<feature type="compositionally biased region" description="Polar residues" evidence="1">
    <location>
        <begin position="120"/>
        <end position="138"/>
    </location>
</feature>
<proteinExistence type="predicted"/>
<name>A0A2C5XED0_9HYPO</name>
<dbReference type="EMBL" id="NJET01000196">
    <property type="protein sequence ID" value="PHH59568.1"/>
    <property type="molecule type" value="Genomic_DNA"/>
</dbReference>
<dbReference type="OrthoDB" id="10484628at2759"/>
<dbReference type="AlphaFoldDB" id="A0A2C5XED0"/>
<accession>A0A2C5XED0</accession>
<dbReference type="Proteomes" id="UP000226192">
    <property type="component" value="Unassembled WGS sequence"/>
</dbReference>
<dbReference type="STRING" id="1399860.A0A2C5XED0"/>
<feature type="region of interest" description="Disordered" evidence="1">
    <location>
        <begin position="118"/>
        <end position="144"/>
    </location>
</feature>
<comment type="caution">
    <text evidence="2">The sequence shown here is derived from an EMBL/GenBank/DDBJ whole genome shotgun (WGS) entry which is preliminary data.</text>
</comment>